<name>A0AAN6TME9_9PEZI</name>
<dbReference type="Proteomes" id="UP001302812">
    <property type="component" value="Unassembled WGS sequence"/>
</dbReference>
<evidence type="ECO:0008006" key="3">
    <source>
        <dbReference type="Google" id="ProtNLM"/>
    </source>
</evidence>
<dbReference type="AlphaFoldDB" id="A0AAN6TME9"/>
<dbReference type="InterPro" id="IPR019193">
    <property type="entry name" value="UBQ-conj_enz_E2-bd_prot"/>
</dbReference>
<dbReference type="Pfam" id="PF09814">
    <property type="entry name" value="HECT_2"/>
    <property type="match status" value="1"/>
</dbReference>
<dbReference type="GO" id="GO:0031624">
    <property type="term" value="F:ubiquitin conjugating enzyme binding"/>
    <property type="evidence" value="ECO:0007669"/>
    <property type="project" value="TreeGrafter"/>
</dbReference>
<dbReference type="RefSeq" id="XP_064674738.1">
    <property type="nucleotide sequence ID" value="XM_064812848.1"/>
</dbReference>
<protein>
    <recommendedName>
        <fullName evidence="3">Ubiquitin-conjugating enzyme E2C-binding protein</fullName>
    </recommendedName>
</protein>
<dbReference type="GO" id="GO:0006513">
    <property type="term" value="P:protein monoubiquitination"/>
    <property type="evidence" value="ECO:0007669"/>
    <property type="project" value="TreeGrafter"/>
</dbReference>
<accession>A0AAN6TME9</accession>
<sequence>MDSLDDCSLYAELLVNIRQISLAASLPSPSDISTQVALSADGRTVRLSHRGQVCQLTLPAKVALGGTLLPVQDQQKGATGLSWRLPLDASSIPSLAHQPDSPPWSAMDLRPNSEVACRQCNTVVVPGDAVKVWKDLPSENWAEMMEFWHCHKPDHGKDSGKADEKTLSTRGYGASSAITAQKGVGFVDLTTLLFAESDCRNIMFSLSSYEHGLADRPSLAEEASMVSPPRNLNVFCSSCQTQLGFFHFRTAAVTLLKWQISCQSVSSAAPGIAECFAATLIATISRSGSSKSLITPMSGTAQEADDNASKQSAIHVWVLNNTIVYSSSRVPECTPAVKLLFKRIPREKAERMLEAITCDAQEISLPADALNEVLRHLEDSNSLLPPAERVFRGWKVGLLTRYKPDSPDLHK</sequence>
<comment type="caution">
    <text evidence="1">The sequence shown here is derived from an EMBL/GenBank/DDBJ whole genome shotgun (WGS) entry which is preliminary data.</text>
</comment>
<reference evidence="1" key="1">
    <citation type="journal article" date="2023" name="Mol. Phylogenet. Evol.">
        <title>Genome-scale phylogeny and comparative genomics of the fungal order Sordariales.</title>
        <authorList>
            <person name="Hensen N."/>
            <person name="Bonometti L."/>
            <person name="Westerberg I."/>
            <person name="Brannstrom I.O."/>
            <person name="Guillou S."/>
            <person name="Cros-Aarteil S."/>
            <person name="Calhoun S."/>
            <person name="Haridas S."/>
            <person name="Kuo A."/>
            <person name="Mondo S."/>
            <person name="Pangilinan J."/>
            <person name="Riley R."/>
            <person name="LaButti K."/>
            <person name="Andreopoulos B."/>
            <person name="Lipzen A."/>
            <person name="Chen C."/>
            <person name="Yan M."/>
            <person name="Daum C."/>
            <person name="Ng V."/>
            <person name="Clum A."/>
            <person name="Steindorff A."/>
            <person name="Ohm R.A."/>
            <person name="Martin F."/>
            <person name="Silar P."/>
            <person name="Natvig D.O."/>
            <person name="Lalanne C."/>
            <person name="Gautier V."/>
            <person name="Ament-Velasquez S.L."/>
            <person name="Kruys A."/>
            <person name="Hutchinson M.I."/>
            <person name="Powell A.J."/>
            <person name="Barry K."/>
            <person name="Miller A.N."/>
            <person name="Grigoriev I.V."/>
            <person name="Debuchy R."/>
            <person name="Gladieux P."/>
            <person name="Hiltunen Thoren M."/>
            <person name="Johannesson H."/>
        </authorList>
    </citation>
    <scope>NUCLEOTIDE SEQUENCE</scope>
    <source>
        <strain evidence="1">CBS 508.74</strain>
    </source>
</reference>
<dbReference type="GO" id="GO:0051865">
    <property type="term" value="P:protein autoubiquitination"/>
    <property type="evidence" value="ECO:0007669"/>
    <property type="project" value="TreeGrafter"/>
</dbReference>
<dbReference type="GO" id="GO:0000151">
    <property type="term" value="C:ubiquitin ligase complex"/>
    <property type="evidence" value="ECO:0007669"/>
    <property type="project" value="TreeGrafter"/>
</dbReference>
<dbReference type="GO" id="GO:0030332">
    <property type="term" value="F:cyclin binding"/>
    <property type="evidence" value="ECO:0007669"/>
    <property type="project" value="TreeGrafter"/>
</dbReference>
<dbReference type="GO" id="GO:0005829">
    <property type="term" value="C:cytosol"/>
    <property type="evidence" value="ECO:0007669"/>
    <property type="project" value="TreeGrafter"/>
</dbReference>
<dbReference type="GO" id="GO:0005634">
    <property type="term" value="C:nucleus"/>
    <property type="evidence" value="ECO:0007669"/>
    <property type="project" value="TreeGrafter"/>
</dbReference>
<organism evidence="1 2">
    <name type="scientific">Canariomyces notabilis</name>
    <dbReference type="NCBI Taxonomy" id="2074819"/>
    <lineage>
        <taxon>Eukaryota</taxon>
        <taxon>Fungi</taxon>
        <taxon>Dikarya</taxon>
        <taxon>Ascomycota</taxon>
        <taxon>Pezizomycotina</taxon>
        <taxon>Sordariomycetes</taxon>
        <taxon>Sordariomycetidae</taxon>
        <taxon>Sordariales</taxon>
        <taxon>Chaetomiaceae</taxon>
        <taxon>Canariomyces</taxon>
    </lineage>
</organism>
<proteinExistence type="predicted"/>
<dbReference type="GO" id="GO:0043161">
    <property type="term" value="P:proteasome-mediated ubiquitin-dependent protein catabolic process"/>
    <property type="evidence" value="ECO:0007669"/>
    <property type="project" value="TreeGrafter"/>
</dbReference>
<dbReference type="GeneID" id="89936973"/>
<evidence type="ECO:0000313" key="1">
    <source>
        <dbReference type="EMBL" id="KAK4117168.1"/>
    </source>
</evidence>
<evidence type="ECO:0000313" key="2">
    <source>
        <dbReference type="Proteomes" id="UP001302812"/>
    </source>
</evidence>
<dbReference type="EMBL" id="MU853332">
    <property type="protein sequence ID" value="KAK4117168.1"/>
    <property type="molecule type" value="Genomic_DNA"/>
</dbReference>
<dbReference type="PANTHER" id="PTHR31531">
    <property type="entry name" value="E3 UBIQUITIN-PROTEIN LIGASE E3D FAMILY MEMBER"/>
    <property type="match status" value="1"/>
</dbReference>
<dbReference type="GO" id="GO:0061630">
    <property type="term" value="F:ubiquitin protein ligase activity"/>
    <property type="evidence" value="ECO:0007669"/>
    <property type="project" value="TreeGrafter"/>
</dbReference>
<dbReference type="GO" id="GO:0000209">
    <property type="term" value="P:protein polyubiquitination"/>
    <property type="evidence" value="ECO:0007669"/>
    <property type="project" value="TreeGrafter"/>
</dbReference>
<dbReference type="PANTHER" id="PTHR31531:SF2">
    <property type="entry name" value="E3 UBIQUITIN-PROTEIN LIGASE E3D"/>
    <property type="match status" value="1"/>
</dbReference>
<reference evidence="1" key="2">
    <citation type="submission" date="2023-05" db="EMBL/GenBank/DDBJ databases">
        <authorList>
            <consortium name="Lawrence Berkeley National Laboratory"/>
            <person name="Steindorff A."/>
            <person name="Hensen N."/>
            <person name="Bonometti L."/>
            <person name="Westerberg I."/>
            <person name="Brannstrom I.O."/>
            <person name="Guillou S."/>
            <person name="Cros-Aarteil S."/>
            <person name="Calhoun S."/>
            <person name="Haridas S."/>
            <person name="Kuo A."/>
            <person name="Mondo S."/>
            <person name="Pangilinan J."/>
            <person name="Riley R."/>
            <person name="Labutti K."/>
            <person name="Andreopoulos B."/>
            <person name="Lipzen A."/>
            <person name="Chen C."/>
            <person name="Yanf M."/>
            <person name="Daum C."/>
            <person name="Ng V."/>
            <person name="Clum A."/>
            <person name="Ohm R."/>
            <person name="Martin F."/>
            <person name="Silar P."/>
            <person name="Natvig D."/>
            <person name="Lalanne C."/>
            <person name="Gautier V."/>
            <person name="Ament-Velasquez S.L."/>
            <person name="Kruys A."/>
            <person name="Hutchinson M.I."/>
            <person name="Powell A.J."/>
            <person name="Barry K."/>
            <person name="Miller A.N."/>
            <person name="Grigoriev I.V."/>
            <person name="Debuchy R."/>
            <person name="Gladieux P."/>
            <person name="Thoren M.H."/>
            <person name="Johannesson H."/>
        </authorList>
    </citation>
    <scope>NUCLEOTIDE SEQUENCE</scope>
    <source>
        <strain evidence="1">CBS 508.74</strain>
    </source>
</reference>
<keyword evidence="2" id="KW-1185">Reference proteome</keyword>
<gene>
    <name evidence="1" type="ORF">N656DRAFT_743185</name>
</gene>